<keyword evidence="5" id="KW-1185">Reference proteome</keyword>
<protein>
    <recommendedName>
        <fullName evidence="6">Axonemal dynein light chain domain-containing protein 1</fullName>
    </recommendedName>
</protein>
<evidence type="ECO:0008006" key="6">
    <source>
        <dbReference type="Google" id="ProtNLM"/>
    </source>
</evidence>
<feature type="region of interest" description="Disordered" evidence="3">
    <location>
        <begin position="859"/>
        <end position="945"/>
    </location>
</feature>
<dbReference type="Pfam" id="PF10211">
    <property type="entry name" value="Ax_dynein_light"/>
    <property type="match status" value="1"/>
</dbReference>
<dbReference type="InterPro" id="IPR019347">
    <property type="entry name" value="Axonemal_dynein_light_chain"/>
</dbReference>
<proteinExistence type="predicted"/>
<feature type="region of interest" description="Disordered" evidence="3">
    <location>
        <begin position="141"/>
        <end position="162"/>
    </location>
</feature>
<feature type="compositionally biased region" description="Basic and acidic residues" evidence="3">
    <location>
        <begin position="986"/>
        <end position="999"/>
    </location>
</feature>
<feature type="compositionally biased region" description="Polar residues" evidence="3">
    <location>
        <begin position="933"/>
        <end position="945"/>
    </location>
</feature>
<evidence type="ECO:0000256" key="1">
    <source>
        <dbReference type="ARBA" id="ARBA00023054"/>
    </source>
</evidence>
<dbReference type="PANTHER" id="PTHR23052:SF1">
    <property type="entry name" value="AXONEMAL DYNEIN LIGHT CHAIN DOMAIN-CONTAINING PROTEIN 1"/>
    <property type="match status" value="1"/>
</dbReference>
<feature type="compositionally biased region" description="Basic and acidic residues" evidence="3">
    <location>
        <begin position="859"/>
        <end position="892"/>
    </location>
</feature>
<dbReference type="Proteomes" id="UP001186944">
    <property type="component" value="Unassembled WGS sequence"/>
</dbReference>
<comment type="caution">
    <text evidence="4">The sequence shown here is derived from an EMBL/GenBank/DDBJ whole genome shotgun (WGS) entry which is preliminary data.</text>
</comment>
<feature type="coiled-coil region" evidence="2">
    <location>
        <begin position="781"/>
        <end position="808"/>
    </location>
</feature>
<feature type="region of interest" description="Disordered" evidence="3">
    <location>
        <begin position="966"/>
        <end position="1060"/>
    </location>
</feature>
<evidence type="ECO:0000313" key="5">
    <source>
        <dbReference type="Proteomes" id="UP001186944"/>
    </source>
</evidence>
<sequence length="1060" mass="120802">MSTTVASHPGAGVQLHQGQGGDSGDQRALMSADKGQILPEIRSSTNAIDKTKPLPTSLQSDFIPEDVLFALTQPPPAKDQLGPPTRSRNLNTSMVQARAPPQNLWNHKRRERFKHLTENTPCLCGAGSDISFLYDVPQPEKKLERPDKIDKSHARKEAMDRQKKPLELPDTLIPDEYHIVKNKGVMGIEFHEDKYSTQIKDHERHLVVFPSMHPGSRFEVIQLKKTLDRMLDKVGINDIDVEIKGPTQMHNLLELIKKEQNIYNSVFHEVIRQTSVECVERGELLADLRKKYSDLLNKVPQQIKSLHEEVMAQRALDRRLTEELMRFKGTISILTSELASVKEHDRKVTKEAQDAREELKLALSESQKNASLLAEYHDLYELQRKRLESSVFMLTEERELWSNAAYSLALKVTEEANLTTAKKLHVSEKSWAKLATHFTILLSDKDTELLTNLQTHVEQWRDLVEEFNLTVKTREEEMKTNVLSLKSGIQRWMHEIRKICFTKEGRFMKSPGEETLTKFLEEMRKWLEVLSKETEKFGGDTLLNGQDQLTLIRKQMDGWTDNALKVFARHRREGNKTHPDQDNMTALNEEVDTLLRQFNNRITGENGVAPHAIRLMHGLESWELKLTSSLNGTFTINDNEWGALCQLMEEWMGCVDDAVQYVGSTQRDDDRTENKPHVRVDVMETVRKVQKWATTASNAIDSEDGRLVGQVATLHSQMVQWMVQMLLRLAPDKEGNSKEAAEMALLNSLSLSELHANVKMLFDQLEEFSDYVALCCSGIVMDNTQARRDNMEENSDHELRDLQRLRTECKEWIHTAQLLTSQLLGESVQSLFPKPVSMVDDVVRKSIVDTEISYHDKEKLETAAKEAESTVSKPPEDGEKKEEKEEEKKEEAPPEQEEEKEMASESLEVIGFDDNTHKKVLDQSPPQPGVTPVASTTAVANAPDTQKSFEALTAVENLQKQLMNTEQRAQLAEDKATSAETELAEAQERIRELEKRLSKYEAPPEQPEEPKTPASEKSTPTPVTPRSPDKEVKKEKEKEEKKRPESQKSSSSKSSKSKKK</sequence>
<dbReference type="InterPro" id="IPR052845">
    <property type="entry name" value="Axonemal_dynein_LC_domain"/>
</dbReference>
<dbReference type="AlphaFoldDB" id="A0AA88XNZ5"/>
<evidence type="ECO:0000256" key="3">
    <source>
        <dbReference type="SAM" id="MobiDB-lite"/>
    </source>
</evidence>
<evidence type="ECO:0000256" key="2">
    <source>
        <dbReference type="SAM" id="Coils"/>
    </source>
</evidence>
<accession>A0AA88XNZ5</accession>
<dbReference type="EMBL" id="VSWD01000011">
    <property type="protein sequence ID" value="KAK3088891.1"/>
    <property type="molecule type" value="Genomic_DNA"/>
</dbReference>
<organism evidence="4 5">
    <name type="scientific">Pinctada imbricata</name>
    <name type="common">Atlantic pearl-oyster</name>
    <name type="synonym">Pinctada martensii</name>
    <dbReference type="NCBI Taxonomy" id="66713"/>
    <lineage>
        <taxon>Eukaryota</taxon>
        <taxon>Metazoa</taxon>
        <taxon>Spiralia</taxon>
        <taxon>Lophotrochozoa</taxon>
        <taxon>Mollusca</taxon>
        <taxon>Bivalvia</taxon>
        <taxon>Autobranchia</taxon>
        <taxon>Pteriomorphia</taxon>
        <taxon>Pterioida</taxon>
        <taxon>Pterioidea</taxon>
        <taxon>Pteriidae</taxon>
        <taxon>Pinctada</taxon>
    </lineage>
</organism>
<feature type="compositionally biased region" description="Basic and acidic residues" evidence="3">
    <location>
        <begin position="1027"/>
        <end position="1046"/>
    </location>
</feature>
<dbReference type="PANTHER" id="PTHR23052">
    <property type="entry name" value="AXONEMAL DYNEIN LIGHT CHAIN DOMAIN-CONTAINING PROTEIN 1"/>
    <property type="match status" value="1"/>
</dbReference>
<gene>
    <name evidence="4" type="ORF">FSP39_025040</name>
</gene>
<feature type="region of interest" description="Disordered" evidence="3">
    <location>
        <begin position="1"/>
        <end position="36"/>
    </location>
</feature>
<keyword evidence="1 2" id="KW-0175">Coiled coil</keyword>
<name>A0AA88XNZ5_PINIB</name>
<dbReference type="GO" id="GO:0005737">
    <property type="term" value="C:cytoplasm"/>
    <property type="evidence" value="ECO:0007669"/>
    <property type="project" value="UniProtKB-ARBA"/>
</dbReference>
<evidence type="ECO:0000313" key="4">
    <source>
        <dbReference type="EMBL" id="KAK3088891.1"/>
    </source>
</evidence>
<reference evidence="4" key="1">
    <citation type="submission" date="2019-08" db="EMBL/GenBank/DDBJ databases">
        <title>The improved chromosome-level genome for the pearl oyster Pinctada fucata martensii using PacBio sequencing and Hi-C.</title>
        <authorList>
            <person name="Zheng Z."/>
        </authorList>
    </citation>
    <scope>NUCLEOTIDE SEQUENCE</scope>
    <source>
        <strain evidence="4">ZZ-2019</strain>
        <tissue evidence="4">Adductor muscle</tissue>
    </source>
</reference>